<evidence type="ECO:0008006" key="9">
    <source>
        <dbReference type="Google" id="ProtNLM"/>
    </source>
</evidence>
<name>A0AAN7Y9D6_9EURO</name>
<evidence type="ECO:0000256" key="5">
    <source>
        <dbReference type="ARBA" id="ARBA00023235"/>
    </source>
</evidence>
<evidence type="ECO:0000313" key="8">
    <source>
        <dbReference type="Proteomes" id="UP001309876"/>
    </source>
</evidence>
<keyword evidence="8" id="KW-1185">Reference proteome</keyword>
<keyword evidence="6" id="KW-0456">Lyase</keyword>
<keyword evidence="5" id="KW-0413">Isomerase</keyword>
<gene>
    <name evidence="7" type="ORF">LTR05_006735</name>
</gene>
<dbReference type="InterPro" id="IPR001753">
    <property type="entry name" value="Enoyl-CoA_hydra/iso"/>
</dbReference>
<dbReference type="SUPFAM" id="SSF52096">
    <property type="entry name" value="ClpP/crotonase"/>
    <property type="match status" value="1"/>
</dbReference>
<dbReference type="GO" id="GO:0016853">
    <property type="term" value="F:isomerase activity"/>
    <property type="evidence" value="ECO:0007669"/>
    <property type="project" value="UniProtKB-KW"/>
</dbReference>
<dbReference type="GO" id="GO:0006635">
    <property type="term" value="P:fatty acid beta-oxidation"/>
    <property type="evidence" value="ECO:0007669"/>
    <property type="project" value="TreeGrafter"/>
</dbReference>
<organism evidence="7 8">
    <name type="scientific">Lithohypha guttulata</name>
    <dbReference type="NCBI Taxonomy" id="1690604"/>
    <lineage>
        <taxon>Eukaryota</taxon>
        <taxon>Fungi</taxon>
        <taxon>Dikarya</taxon>
        <taxon>Ascomycota</taxon>
        <taxon>Pezizomycotina</taxon>
        <taxon>Eurotiomycetes</taxon>
        <taxon>Chaetothyriomycetidae</taxon>
        <taxon>Chaetothyriales</taxon>
        <taxon>Trichomeriaceae</taxon>
        <taxon>Lithohypha</taxon>
    </lineage>
</organism>
<evidence type="ECO:0000256" key="3">
    <source>
        <dbReference type="ARBA" id="ARBA00005254"/>
    </source>
</evidence>
<reference evidence="7 8" key="1">
    <citation type="submission" date="2023-08" db="EMBL/GenBank/DDBJ databases">
        <title>Black Yeasts Isolated from many extreme environments.</title>
        <authorList>
            <person name="Coleine C."/>
            <person name="Stajich J.E."/>
            <person name="Selbmann L."/>
        </authorList>
    </citation>
    <scope>NUCLEOTIDE SEQUENCE [LARGE SCALE GENOMIC DNA]</scope>
    <source>
        <strain evidence="7 8">CCFEE 5910</strain>
    </source>
</reference>
<dbReference type="InterPro" id="IPR029045">
    <property type="entry name" value="ClpP/crotonase-like_dom_sf"/>
</dbReference>
<protein>
    <recommendedName>
        <fullName evidence="9">Enoyl-CoA hydratase</fullName>
    </recommendedName>
</protein>
<comment type="subcellular location">
    <subcellularLocation>
        <location evidence="1">Peroxisome</location>
    </subcellularLocation>
</comment>
<evidence type="ECO:0000256" key="6">
    <source>
        <dbReference type="ARBA" id="ARBA00023239"/>
    </source>
</evidence>
<dbReference type="Pfam" id="PF00378">
    <property type="entry name" value="ECH_1"/>
    <property type="match status" value="1"/>
</dbReference>
<evidence type="ECO:0000256" key="4">
    <source>
        <dbReference type="ARBA" id="ARBA00023140"/>
    </source>
</evidence>
<dbReference type="EMBL" id="JAVRRJ010000007">
    <property type="protein sequence ID" value="KAK5082854.1"/>
    <property type="molecule type" value="Genomic_DNA"/>
</dbReference>
<dbReference type="Proteomes" id="UP001309876">
    <property type="component" value="Unassembled WGS sequence"/>
</dbReference>
<comment type="similarity">
    <text evidence="3">Belongs to the enoyl-CoA hydratase/isomerase family.</text>
</comment>
<evidence type="ECO:0000313" key="7">
    <source>
        <dbReference type="EMBL" id="KAK5082854.1"/>
    </source>
</evidence>
<keyword evidence="4" id="KW-0576">Peroxisome</keyword>
<proteinExistence type="inferred from homology"/>
<comment type="caution">
    <text evidence="7">The sequence shown here is derived from an EMBL/GenBank/DDBJ whole genome shotgun (WGS) entry which is preliminary data.</text>
</comment>
<evidence type="ECO:0000256" key="1">
    <source>
        <dbReference type="ARBA" id="ARBA00004275"/>
    </source>
</evidence>
<sequence>MSASQASFKSPPPSQTYANILFPQPHTFLIIFNRPRHLNSIPSAIHHDLQALLTWYDNEPSLRVCIVTGAGRAFCAGADLKEWNEHNKARLQGKPSVRREIPAGGFAGLSRRSGKKPVIGAVNGIAFGGGMEAVANLDLVVASKSAKFSLPEVKRGVVAAAGALPRLCRQIGRVRAMEVALTGRIISADEAREWGIINAVVEDHADPLAEGTEQIVQRPVVQKALALAREISANSPDSVIVSKAGVDAGWEDASVENATRVQALLYGERLAVGENIHEGVLAFVEKRNPKWKDSKL</sequence>
<dbReference type="GO" id="GO:0005777">
    <property type="term" value="C:peroxisome"/>
    <property type="evidence" value="ECO:0007669"/>
    <property type="project" value="UniProtKB-SubCell"/>
</dbReference>
<dbReference type="PANTHER" id="PTHR11941">
    <property type="entry name" value="ENOYL-COA HYDRATASE-RELATED"/>
    <property type="match status" value="1"/>
</dbReference>
<accession>A0AAN7Y9D6</accession>
<dbReference type="PANTHER" id="PTHR11941:SF158">
    <property type="entry name" value="ENOYL-COA HYDRATASE (AFU_ORTHOLOGUE AFUA_2G10650)"/>
    <property type="match status" value="1"/>
</dbReference>
<dbReference type="AlphaFoldDB" id="A0AAN7Y9D6"/>
<dbReference type="FunFam" id="3.90.226.10:FF:000074">
    <property type="entry name" value="Enoyl-CoA hydratase (AFU_orthologue AFUA_2G10650)"/>
    <property type="match status" value="1"/>
</dbReference>
<evidence type="ECO:0000256" key="2">
    <source>
        <dbReference type="ARBA" id="ARBA00004924"/>
    </source>
</evidence>
<dbReference type="GO" id="GO:0005739">
    <property type="term" value="C:mitochondrion"/>
    <property type="evidence" value="ECO:0007669"/>
    <property type="project" value="TreeGrafter"/>
</dbReference>
<comment type="pathway">
    <text evidence="2">Siderophore biosynthesis.</text>
</comment>
<dbReference type="GO" id="GO:0016829">
    <property type="term" value="F:lyase activity"/>
    <property type="evidence" value="ECO:0007669"/>
    <property type="project" value="UniProtKB-KW"/>
</dbReference>
<dbReference type="CDD" id="cd06558">
    <property type="entry name" value="crotonase-like"/>
    <property type="match status" value="1"/>
</dbReference>
<dbReference type="Gene3D" id="3.90.226.10">
    <property type="entry name" value="2-enoyl-CoA Hydratase, Chain A, domain 1"/>
    <property type="match status" value="1"/>
</dbReference>